<keyword evidence="2" id="KW-1185">Reference proteome</keyword>
<dbReference type="AlphaFoldDB" id="A0AAE3KBH8"/>
<sequence>MTTNPVAMNIVSGEGYAVRLDHENDCVHLAGSLRLDGLSEYAPISSLLDQALHDRSELTLDLRELEFLNSSGIATLSKFVISARNHQDCALRIRGSNEIAWQGKSLNNLKRLMPALELTFD</sequence>
<comment type="caution">
    <text evidence="1">The sequence shown here is derived from an EMBL/GenBank/DDBJ whole genome shotgun (WGS) entry which is preliminary data.</text>
</comment>
<protein>
    <recommendedName>
        <fullName evidence="3">STAS domain-containing protein</fullName>
    </recommendedName>
</protein>
<accession>A0AAE3KBH8</accession>
<gene>
    <name evidence="1" type="ORF">J2T57_001947</name>
</gene>
<dbReference type="Proteomes" id="UP001205843">
    <property type="component" value="Unassembled WGS sequence"/>
</dbReference>
<proteinExistence type="predicted"/>
<dbReference type="InterPro" id="IPR036513">
    <property type="entry name" value="STAS_dom_sf"/>
</dbReference>
<organism evidence="1 2">
    <name type="scientific">Natronocella acetinitrilica</name>
    <dbReference type="NCBI Taxonomy" id="414046"/>
    <lineage>
        <taxon>Bacteria</taxon>
        <taxon>Pseudomonadati</taxon>
        <taxon>Pseudomonadota</taxon>
        <taxon>Gammaproteobacteria</taxon>
        <taxon>Chromatiales</taxon>
        <taxon>Ectothiorhodospiraceae</taxon>
        <taxon>Natronocella</taxon>
    </lineage>
</organism>
<dbReference type="SUPFAM" id="SSF52091">
    <property type="entry name" value="SpoIIaa-like"/>
    <property type="match status" value="1"/>
</dbReference>
<dbReference type="EMBL" id="JALJXV010000004">
    <property type="protein sequence ID" value="MCP1674809.1"/>
    <property type="molecule type" value="Genomic_DNA"/>
</dbReference>
<evidence type="ECO:0000313" key="2">
    <source>
        <dbReference type="Proteomes" id="UP001205843"/>
    </source>
</evidence>
<evidence type="ECO:0000313" key="1">
    <source>
        <dbReference type="EMBL" id="MCP1674809.1"/>
    </source>
</evidence>
<name>A0AAE3KBH8_9GAMM</name>
<dbReference type="NCBIfam" id="NF047705">
    <property type="entry name" value="slr1659_superfam"/>
    <property type="match status" value="1"/>
</dbReference>
<dbReference type="Gene3D" id="3.30.750.24">
    <property type="entry name" value="STAS domain"/>
    <property type="match status" value="1"/>
</dbReference>
<dbReference type="RefSeq" id="WP_253477244.1">
    <property type="nucleotide sequence ID" value="NZ_JALJXV010000004.1"/>
</dbReference>
<evidence type="ECO:0008006" key="3">
    <source>
        <dbReference type="Google" id="ProtNLM"/>
    </source>
</evidence>
<reference evidence="1" key="1">
    <citation type="submission" date="2022-03" db="EMBL/GenBank/DDBJ databases">
        <title>Genomic Encyclopedia of Type Strains, Phase III (KMG-III): the genomes of soil and plant-associated and newly described type strains.</title>
        <authorList>
            <person name="Whitman W."/>
        </authorList>
    </citation>
    <scope>NUCLEOTIDE SEQUENCE</scope>
    <source>
        <strain evidence="1">ANL 6-2</strain>
    </source>
</reference>